<dbReference type="PROSITE" id="PS01124">
    <property type="entry name" value="HTH_ARAC_FAMILY_2"/>
    <property type="match status" value="1"/>
</dbReference>
<keyword evidence="8" id="KW-1185">Reference proteome</keyword>
<dbReference type="RefSeq" id="WP_151168284.1">
    <property type="nucleotide sequence ID" value="NZ_WACR01000007.1"/>
</dbReference>
<comment type="caution">
    <text evidence="7">The sequence shown here is derived from an EMBL/GenBank/DDBJ whole genome shotgun (WGS) entry which is preliminary data.</text>
</comment>
<gene>
    <name evidence="7" type="ORF">F3059_08695</name>
</gene>
<evidence type="ECO:0000259" key="5">
    <source>
        <dbReference type="PROSITE" id="PS01124"/>
    </source>
</evidence>
<dbReference type="PRINTS" id="PR00032">
    <property type="entry name" value="HTHARAC"/>
</dbReference>
<dbReference type="SUPFAM" id="SSF52172">
    <property type="entry name" value="CheY-like"/>
    <property type="match status" value="1"/>
</dbReference>
<dbReference type="GO" id="GO:0000160">
    <property type="term" value="P:phosphorelay signal transduction system"/>
    <property type="evidence" value="ECO:0007669"/>
    <property type="project" value="InterPro"/>
</dbReference>
<dbReference type="InterPro" id="IPR020449">
    <property type="entry name" value="Tscrpt_reg_AraC-type_HTH"/>
</dbReference>
<evidence type="ECO:0000259" key="6">
    <source>
        <dbReference type="PROSITE" id="PS50110"/>
    </source>
</evidence>
<dbReference type="Pfam" id="PF12833">
    <property type="entry name" value="HTH_18"/>
    <property type="match status" value="1"/>
</dbReference>
<dbReference type="PROSITE" id="PS50110">
    <property type="entry name" value="RESPONSE_REGULATORY"/>
    <property type="match status" value="1"/>
</dbReference>
<evidence type="ECO:0000313" key="8">
    <source>
        <dbReference type="Proteomes" id="UP000435357"/>
    </source>
</evidence>
<name>A0A6N6M765_9FLAO</name>
<dbReference type="AlphaFoldDB" id="A0A6N6M765"/>
<dbReference type="InterPro" id="IPR018062">
    <property type="entry name" value="HTH_AraC-typ_CS"/>
</dbReference>
<evidence type="ECO:0000256" key="3">
    <source>
        <dbReference type="ARBA" id="ARBA00023163"/>
    </source>
</evidence>
<keyword evidence="4" id="KW-0597">Phosphoprotein</keyword>
<dbReference type="PANTHER" id="PTHR43280:SF2">
    <property type="entry name" value="HTH-TYPE TRANSCRIPTIONAL REGULATOR EXSA"/>
    <property type="match status" value="1"/>
</dbReference>
<dbReference type="EMBL" id="WACR01000007">
    <property type="protein sequence ID" value="KAB1063638.1"/>
    <property type="molecule type" value="Genomic_DNA"/>
</dbReference>
<dbReference type="GO" id="GO:0043565">
    <property type="term" value="F:sequence-specific DNA binding"/>
    <property type="evidence" value="ECO:0007669"/>
    <property type="project" value="InterPro"/>
</dbReference>
<organism evidence="7 8">
    <name type="scientific">Salibacter halophilus</name>
    <dbReference type="NCBI Taxonomy" id="1803916"/>
    <lineage>
        <taxon>Bacteria</taxon>
        <taxon>Pseudomonadati</taxon>
        <taxon>Bacteroidota</taxon>
        <taxon>Flavobacteriia</taxon>
        <taxon>Flavobacteriales</taxon>
        <taxon>Salibacteraceae</taxon>
        <taxon>Salibacter</taxon>
    </lineage>
</organism>
<feature type="modified residue" description="4-aspartylphosphate" evidence="4">
    <location>
        <position position="52"/>
    </location>
</feature>
<dbReference type="InterPro" id="IPR011006">
    <property type="entry name" value="CheY-like_superfamily"/>
</dbReference>
<dbReference type="InterPro" id="IPR018060">
    <property type="entry name" value="HTH_AraC"/>
</dbReference>
<accession>A0A6N6M765</accession>
<dbReference type="Pfam" id="PF00072">
    <property type="entry name" value="Response_reg"/>
    <property type="match status" value="1"/>
</dbReference>
<dbReference type="Gene3D" id="3.40.50.2300">
    <property type="match status" value="1"/>
</dbReference>
<proteinExistence type="predicted"/>
<evidence type="ECO:0000256" key="2">
    <source>
        <dbReference type="ARBA" id="ARBA00023125"/>
    </source>
</evidence>
<dbReference type="OrthoDB" id="358279at2"/>
<evidence type="ECO:0000256" key="1">
    <source>
        <dbReference type="ARBA" id="ARBA00023015"/>
    </source>
</evidence>
<keyword evidence="3" id="KW-0804">Transcription</keyword>
<sequence>MSKVILVEDDKGFGESLKELLLLRNIDVSLFDSANKVLEEIKHNQPDIIISDIMMPEMDGLTLLDRIRSKKQYDHISIIIITARKLDKDYSSSLKKGSDYFLNKPFDNEVFIDLINNIIERKRGQIKKIIQTPDHEYHKDKDISFLEEVKNQVQKHSNDPDFGLDKMADLLSLSPSAVQKKIKRVTGQNYSEFINNFKLERAAHLIKQNSNTISEISSMVGYNSLSYFSKCFKDKYRVSPKKFSQKN</sequence>
<dbReference type="PANTHER" id="PTHR43280">
    <property type="entry name" value="ARAC-FAMILY TRANSCRIPTIONAL REGULATOR"/>
    <property type="match status" value="1"/>
</dbReference>
<keyword evidence="1" id="KW-0805">Transcription regulation</keyword>
<feature type="domain" description="Response regulatory" evidence="6">
    <location>
        <begin position="3"/>
        <end position="119"/>
    </location>
</feature>
<dbReference type="SMART" id="SM00448">
    <property type="entry name" value="REC"/>
    <property type="match status" value="1"/>
</dbReference>
<reference evidence="7 8" key="1">
    <citation type="submission" date="2019-09" db="EMBL/GenBank/DDBJ databases">
        <title>Genomes of Cryomorphaceae.</title>
        <authorList>
            <person name="Bowman J.P."/>
        </authorList>
    </citation>
    <scope>NUCLEOTIDE SEQUENCE [LARGE SCALE GENOMIC DNA]</scope>
    <source>
        <strain evidence="7 8">KCTC 52047</strain>
    </source>
</reference>
<dbReference type="GO" id="GO:0003700">
    <property type="term" value="F:DNA-binding transcription factor activity"/>
    <property type="evidence" value="ECO:0007669"/>
    <property type="project" value="InterPro"/>
</dbReference>
<dbReference type="SMART" id="SM00342">
    <property type="entry name" value="HTH_ARAC"/>
    <property type="match status" value="1"/>
</dbReference>
<dbReference type="PROSITE" id="PS00041">
    <property type="entry name" value="HTH_ARAC_FAMILY_1"/>
    <property type="match status" value="1"/>
</dbReference>
<dbReference type="InterPro" id="IPR001789">
    <property type="entry name" value="Sig_transdc_resp-reg_receiver"/>
</dbReference>
<keyword evidence="2" id="KW-0238">DNA-binding</keyword>
<feature type="domain" description="HTH araC/xylS-type" evidence="5">
    <location>
        <begin position="147"/>
        <end position="246"/>
    </location>
</feature>
<dbReference type="Proteomes" id="UP000435357">
    <property type="component" value="Unassembled WGS sequence"/>
</dbReference>
<dbReference type="Gene3D" id="1.10.10.60">
    <property type="entry name" value="Homeodomain-like"/>
    <property type="match status" value="2"/>
</dbReference>
<evidence type="ECO:0000313" key="7">
    <source>
        <dbReference type="EMBL" id="KAB1063638.1"/>
    </source>
</evidence>
<dbReference type="InterPro" id="IPR009057">
    <property type="entry name" value="Homeodomain-like_sf"/>
</dbReference>
<protein>
    <submittedName>
        <fullName evidence="7">Response regulator transcription factor</fullName>
    </submittedName>
</protein>
<evidence type="ECO:0000256" key="4">
    <source>
        <dbReference type="PROSITE-ProRule" id="PRU00169"/>
    </source>
</evidence>
<dbReference type="SUPFAM" id="SSF46689">
    <property type="entry name" value="Homeodomain-like"/>
    <property type="match status" value="1"/>
</dbReference>